<accession>A0A6J7IKB3</accession>
<sequence>MFKNASKREGSPLTISRVGQLLGESAGIAILSELLEIDPFTLSRVDRVDYLSALEKQSGWLQAALQRAIVAVAGDQPSQSEGIWTGVDDCEREEIASALRLSGSTAQHRIDVARTLVNHLPEVCSALSTGEISPAHADA</sequence>
<dbReference type="Pfam" id="PF02720">
    <property type="entry name" value="DUF222"/>
    <property type="match status" value="1"/>
</dbReference>
<name>A0A6J7IKB3_9ZZZZ</name>
<evidence type="ECO:0000259" key="1">
    <source>
        <dbReference type="Pfam" id="PF02720"/>
    </source>
</evidence>
<evidence type="ECO:0000313" key="2">
    <source>
        <dbReference type="EMBL" id="CAB4931136.1"/>
    </source>
</evidence>
<dbReference type="EMBL" id="CAFBMV010000011">
    <property type="protein sequence ID" value="CAB4931136.1"/>
    <property type="molecule type" value="Genomic_DNA"/>
</dbReference>
<protein>
    <submittedName>
        <fullName evidence="2">Unannotated protein</fullName>
    </submittedName>
</protein>
<feature type="domain" description="DUF222" evidence="1">
    <location>
        <begin position="65"/>
        <end position="137"/>
    </location>
</feature>
<organism evidence="2">
    <name type="scientific">freshwater metagenome</name>
    <dbReference type="NCBI Taxonomy" id="449393"/>
    <lineage>
        <taxon>unclassified sequences</taxon>
        <taxon>metagenomes</taxon>
        <taxon>ecological metagenomes</taxon>
    </lineage>
</organism>
<gene>
    <name evidence="2" type="ORF">UFOPK3670_01292</name>
</gene>
<dbReference type="InterPro" id="IPR003870">
    <property type="entry name" value="DUF222"/>
</dbReference>
<reference evidence="2" key="1">
    <citation type="submission" date="2020-05" db="EMBL/GenBank/DDBJ databases">
        <authorList>
            <person name="Chiriac C."/>
            <person name="Salcher M."/>
            <person name="Ghai R."/>
            <person name="Kavagutti S V."/>
        </authorList>
    </citation>
    <scope>NUCLEOTIDE SEQUENCE</scope>
</reference>
<proteinExistence type="predicted"/>
<dbReference type="AlphaFoldDB" id="A0A6J7IKB3"/>